<dbReference type="SMR" id="C8W1B5"/>
<dbReference type="Gene3D" id="3.40.630.30">
    <property type="match status" value="1"/>
</dbReference>
<dbReference type="Pfam" id="PF00583">
    <property type="entry name" value="Acetyltransf_1"/>
    <property type="match status" value="1"/>
</dbReference>
<dbReference type="InterPro" id="IPR000182">
    <property type="entry name" value="GNAT_dom"/>
</dbReference>
<dbReference type="Proteomes" id="UP000002217">
    <property type="component" value="Chromosome"/>
</dbReference>
<accession>C8W1B5</accession>
<protein>
    <recommendedName>
        <fullName evidence="1">N-acetyltransferase domain-containing protein</fullName>
    </recommendedName>
</protein>
<name>C8W1B5_DESAS</name>
<dbReference type="EMBL" id="CP001720">
    <property type="protein sequence ID" value="ACV61560.1"/>
    <property type="molecule type" value="Genomic_DNA"/>
</dbReference>
<organism evidence="2 3">
    <name type="scientific">Desulfofarcimen acetoxidans (strain ATCC 49208 / DSM 771 / KCTC 5769 / VKM B-1644 / 5575)</name>
    <name type="common">Desulfotomaculum acetoxidans</name>
    <dbReference type="NCBI Taxonomy" id="485916"/>
    <lineage>
        <taxon>Bacteria</taxon>
        <taxon>Bacillati</taxon>
        <taxon>Bacillota</taxon>
        <taxon>Clostridia</taxon>
        <taxon>Eubacteriales</taxon>
        <taxon>Peptococcaceae</taxon>
        <taxon>Desulfofarcimen</taxon>
    </lineage>
</organism>
<feature type="domain" description="N-acetyltransferase" evidence="1">
    <location>
        <begin position="3"/>
        <end position="159"/>
    </location>
</feature>
<dbReference type="CDD" id="cd04301">
    <property type="entry name" value="NAT_SF"/>
    <property type="match status" value="1"/>
</dbReference>
<dbReference type="AlphaFoldDB" id="C8W1B5"/>
<dbReference type="HOGENOM" id="CLU_870590_0_0_9"/>
<dbReference type="PROSITE" id="PS51186">
    <property type="entry name" value="GNAT"/>
    <property type="match status" value="1"/>
</dbReference>
<dbReference type="eggNOG" id="COG0454">
    <property type="taxonomic scope" value="Bacteria"/>
</dbReference>
<dbReference type="RefSeq" id="WP_015756279.1">
    <property type="nucleotide sequence ID" value="NC_013216.1"/>
</dbReference>
<dbReference type="InterPro" id="IPR016181">
    <property type="entry name" value="Acyl_CoA_acyltransferase"/>
</dbReference>
<gene>
    <name evidence="2" type="ordered locus">Dtox_0641</name>
</gene>
<evidence type="ECO:0000313" key="2">
    <source>
        <dbReference type="EMBL" id="ACV61560.1"/>
    </source>
</evidence>
<dbReference type="OrthoDB" id="9799092at2"/>
<dbReference type="PANTHER" id="PTHR34822">
    <property type="entry name" value="GRPB DOMAIN PROTEIN (AFU_ORTHOLOGUE AFUA_1G01530)"/>
    <property type="match status" value="1"/>
</dbReference>
<dbReference type="InterPro" id="IPR043519">
    <property type="entry name" value="NT_sf"/>
</dbReference>
<evidence type="ECO:0000313" key="3">
    <source>
        <dbReference type="Proteomes" id="UP000002217"/>
    </source>
</evidence>
<dbReference type="KEGG" id="dae:Dtox_0641"/>
<dbReference type="Gene3D" id="3.30.460.10">
    <property type="entry name" value="Beta Polymerase, domain 2"/>
    <property type="match status" value="1"/>
</dbReference>
<dbReference type="STRING" id="485916.Dtox_0641"/>
<keyword evidence="3" id="KW-1185">Reference proteome</keyword>
<evidence type="ECO:0000259" key="1">
    <source>
        <dbReference type="PROSITE" id="PS51186"/>
    </source>
</evidence>
<dbReference type="InterPro" id="IPR007344">
    <property type="entry name" value="GrpB/CoaE"/>
</dbReference>
<dbReference type="GO" id="GO:0016747">
    <property type="term" value="F:acyltransferase activity, transferring groups other than amino-acyl groups"/>
    <property type="evidence" value="ECO:0007669"/>
    <property type="project" value="InterPro"/>
</dbReference>
<dbReference type="SUPFAM" id="SSF81301">
    <property type="entry name" value="Nucleotidyltransferase"/>
    <property type="match status" value="1"/>
</dbReference>
<dbReference type="Pfam" id="PF04229">
    <property type="entry name" value="GrpB"/>
    <property type="match status" value="1"/>
</dbReference>
<dbReference type="PANTHER" id="PTHR34822:SF1">
    <property type="entry name" value="GRPB FAMILY PROTEIN"/>
    <property type="match status" value="1"/>
</dbReference>
<reference evidence="2 3" key="1">
    <citation type="journal article" date="2009" name="Stand. Genomic Sci.">
        <title>Complete genome sequence of Desulfotomaculum acetoxidans type strain (5575).</title>
        <authorList>
            <person name="Spring S."/>
            <person name="Lapidus A."/>
            <person name="Schroder M."/>
            <person name="Gleim D."/>
            <person name="Sims D."/>
            <person name="Meincke L."/>
            <person name="Glavina Del Rio T."/>
            <person name="Tice H."/>
            <person name="Copeland A."/>
            <person name="Cheng J.F."/>
            <person name="Lucas S."/>
            <person name="Chen F."/>
            <person name="Nolan M."/>
            <person name="Bruce D."/>
            <person name="Goodwin L."/>
            <person name="Pitluck S."/>
            <person name="Ivanova N."/>
            <person name="Mavromatis K."/>
            <person name="Mikhailova N."/>
            <person name="Pati A."/>
            <person name="Chen A."/>
            <person name="Palaniappan K."/>
            <person name="Land M."/>
            <person name="Hauser L."/>
            <person name="Chang Y.J."/>
            <person name="Jeffries C.D."/>
            <person name="Chain P."/>
            <person name="Saunders E."/>
            <person name="Brettin T."/>
            <person name="Detter J.C."/>
            <person name="Goker M."/>
            <person name="Bristow J."/>
            <person name="Eisen J.A."/>
            <person name="Markowitz V."/>
            <person name="Hugenholtz P."/>
            <person name="Kyrpides N.C."/>
            <person name="Klenk H.P."/>
            <person name="Han C."/>
        </authorList>
    </citation>
    <scope>NUCLEOTIDE SEQUENCE [LARGE SCALE GENOMIC DNA]</scope>
    <source>
        <strain evidence="3">ATCC 49208 / DSM 771 / VKM B-1644</strain>
    </source>
</reference>
<sequence length="347" mass="39554">MNIALQPAATVDAEAMAAIQKKAFKRLYDIYHDEGNPFLRGVDEIMHWLERPNWKVFKIFADGILVGSIAACERNGRPGECYLARLYVLPEMQGKGIASRAVLLCESKFPNASHWSLDFPADQPANRRCYEKAGYWDTGETREQSEGKITLALYEKRIPAFHDIKQNMDHRAALFPIVLREYNPAYPRWFAEEKANLTRLVGAENIERISHYGSTAVPGLLAKPTVDILLEIKPDTDIDRLKAALPEGEYVCLQPPALTIDEQPPHLMILKGYTPCGFAEKVFHIHVRYAGRWDELIFRDYLIAHPGAAAEYAALKRELFKRFELDRDGYTEAKSAFIREVTERAKE</sequence>
<dbReference type="SUPFAM" id="SSF55729">
    <property type="entry name" value="Acyl-CoA N-acyltransferases (Nat)"/>
    <property type="match status" value="1"/>
</dbReference>
<proteinExistence type="predicted"/>
<dbReference type="eggNOG" id="COG2320">
    <property type="taxonomic scope" value="Bacteria"/>
</dbReference>